<comment type="subcellular location">
    <subcellularLocation>
        <location evidence="6">Cytoplasm</location>
    </subcellularLocation>
    <text evidence="6">May associate with membranes.</text>
</comment>
<dbReference type="GO" id="GO:0043022">
    <property type="term" value="F:ribosome binding"/>
    <property type="evidence" value="ECO:0007669"/>
    <property type="project" value="TreeGrafter"/>
</dbReference>
<evidence type="ECO:0000259" key="10">
    <source>
        <dbReference type="PROSITE" id="PS51705"/>
    </source>
</evidence>
<dbReference type="OrthoDB" id="9812272at2"/>
<dbReference type="InterPro" id="IPR032305">
    <property type="entry name" value="GTP-bd_M"/>
</dbReference>
<name>A0A410P3L7_VELA1</name>
<evidence type="ECO:0000256" key="4">
    <source>
        <dbReference type="ARBA" id="ARBA00022842"/>
    </source>
</evidence>
<protein>
    <recommendedName>
        <fullName evidence="6">GTPase HflX</fullName>
    </recommendedName>
    <alternativeName>
        <fullName evidence="6">GTP-binding protein HflX</fullName>
    </alternativeName>
</protein>
<dbReference type="GO" id="GO:0005525">
    <property type="term" value="F:GTP binding"/>
    <property type="evidence" value="ECO:0007669"/>
    <property type="project" value="UniProtKB-UniRule"/>
</dbReference>
<dbReference type="GO" id="GO:0046872">
    <property type="term" value="F:metal ion binding"/>
    <property type="evidence" value="ECO:0007669"/>
    <property type="project" value="UniProtKB-KW"/>
</dbReference>
<dbReference type="NCBIfam" id="TIGR03156">
    <property type="entry name" value="GTP_HflX"/>
    <property type="match status" value="1"/>
</dbReference>
<comment type="function">
    <text evidence="6">GTPase that associates with the 50S ribosomal subunit and may have a role during protein synthesis or ribosome biogenesis.</text>
</comment>
<dbReference type="Pfam" id="PF13167">
    <property type="entry name" value="GTP-bdg_N"/>
    <property type="match status" value="1"/>
</dbReference>
<comment type="subunit">
    <text evidence="6">Monomer. Associates with the 50S ribosomal subunit.</text>
</comment>
<dbReference type="GO" id="GO:0003924">
    <property type="term" value="F:GTPase activity"/>
    <property type="evidence" value="ECO:0007669"/>
    <property type="project" value="UniProtKB-UniRule"/>
</dbReference>
<dbReference type="KEGG" id="vai:BU251_02900"/>
<evidence type="ECO:0000313" key="11">
    <source>
        <dbReference type="EMBL" id="QAT16756.1"/>
    </source>
</evidence>
<dbReference type="Gene3D" id="6.10.250.2860">
    <property type="match status" value="1"/>
</dbReference>
<evidence type="ECO:0000313" key="12">
    <source>
        <dbReference type="Proteomes" id="UP000287243"/>
    </source>
</evidence>
<reference evidence="11 12" key="1">
    <citation type="submission" date="2017-01" db="EMBL/GenBank/DDBJ databases">
        <title>First insights into the biology of 'candidatus Vampirococcus archaeovorus'.</title>
        <authorList>
            <person name="Kizina J."/>
            <person name="Jordan S."/>
            <person name="Stueber K."/>
            <person name="Reinhardt R."/>
            <person name="Harder J."/>
        </authorList>
    </citation>
    <scope>NUCLEOTIDE SEQUENCE [LARGE SCALE GENOMIC DNA]</scope>
    <source>
        <strain evidence="11 12">LiM</strain>
    </source>
</reference>
<dbReference type="Pfam" id="PF01926">
    <property type="entry name" value="MMR_HSR1"/>
    <property type="match status" value="1"/>
</dbReference>
<organism evidence="11 12">
    <name type="scientific">Velamenicoccus archaeovorus</name>
    <dbReference type="NCBI Taxonomy" id="1930593"/>
    <lineage>
        <taxon>Bacteria</taxon>
        <taxon>Pseudomonadati</taxon>
        <taxon>Candidatus Omnitrophota</taxon>
        <taxon>Candidatus Velamenicoccus</taxon>
    </lineage>
</organism>
<feature type="binding site" evidence="8">
    <location>
        <position position="209"/>
    </location>
    <ligand>
        <name>Mg(2+)</name>
        <dbReference type="ChEBI" id="CHEBI:18420"/>
    </ligand>
</feature>
<dbReference type="InterPro" id="IPR006073">
    <property type="entry name" value="GTP-bd"/>
</dbReference>
<dbReference type="GO" id="GO:0005737">
    <property type="term" value="C:cytoplasm"/>
    <property type="evidence" value="ECO:0007669"/>
    <property type="project" value="UniProtKB-SubCell"/>
</dbReference>
<dbReference type="PRINTS" id="PR00326">
    <property type="entry name" value="GTP1OBG"/>
</dbReference>
<feature type="binding site" evidence="7">
    <location>
        <begin position="315"/>
        <end position="318"/>
    </location>
    <ligand>
        <name>GTP</name>
        <dbReference type="ChEBI" id="CHEBI:37565"/>
    </ligand>
</feature>
<dbReference type="Gene3D" id="3.40.50.11060">
    <property type="entry name" value="GTPase HflX, N-terminal domain"/>
    <property type="match status" value="1"/>
</dbReference>
<sequence length="416" mass="46522">MKERALLLTVRFDSQKTHRDIVEAQRELKELALTAGADVVLEETCRRPEATPNLYIGEGKAKQLADVVASEEIHAVIFNNDLSGTQHKNLERVLQVKVIDRTQLILDIFARRARSPEGKAQVELAQLEYRLPRLSGKGTELSRLGGGIGTRGPGEQKLEEDRRRIRDRIKKLKDDLKALAMRRKALRSRRDEVSLPTIVFVGYTSAGKSTLFNALTQSGQTVSAGLFTTLDPLARALTLPNHQKVVFSDTVGFIRDLPHHLIEAFKATLEEVVQADLLVHVLDISSPYAKEHYASVCRVLDELGAQDKRTVLALNKIDLLEGEERAVYFQGQYPGAVAISALQKRNLDELVRHIENDLQGYSLEIKLKLPIARMDLVDLIYSQGHVEDIVYGQDGVRVTALLPAIVAEKLKEYETS</sequence>
<dbReference type="Pfam" id="PF16360">
    <property type="entry name" value="GTP-bdg_M"/>
    <property type="match status" value="1"/>
</dbReference>
<evidence type="ECO:0000256" key="3">
    <source>
        <dbReference type="ARBA" id="ARBA00022741"/>
    </source>
</evidence>
<keyword evidence="12" id="KW-1185">Reference proteome</keyword>
<feature type="binding site" evidence="7">
    <location>
        <begin position="227"/>
        <end position="231"/>
    </location>
    <ligand>
        <name>GTP</name>
        <dbReference type="ChEBI" id="CHEBI:37565"/>
    </ligand>
</feature>
<dbReference type="InterPro" id="IPR016496">
    <property type="entry name" value="GTPase_HflX"/>
</dbReference>
<dbReference type="PIRSF" id="PIRSF006809">
    <property type="entry name" value="GTP-binding_hflX_prd"/>
    <property type="match status" value="1"/>
</dbReference>
<evidence type="ECO:0000256" key="5">
    <source>
        <dbReference type="ARBA" id="ARBA00023134"/>
    </source>
</evidence>
<gene>
    <name evidence="6" type="primary">hflX</name>
    <name evidence="11" type="ORF">BU251_02900</name>
</gene>
<accession>A0A410P3L7</accession>
<dbReference type="RefSeq" id="WP_128699392.1">
    <property type="nucleotide sequence ID" value="NZ_CP019384.1"/>
</dbReference>
<feature type="binding site" evidence="7">
    <location>
        <begin position="249"/>
        <end position="252"/>
    </location>
    <ligand>
        <name>GTP</name>
        <dbReference type="ChEBI" id="CHEBI:37565"/>
    </ligand>
</feature>
<dbReference type="InterPro" id="IPR042108">
    <property type="entry name" value="GTPase_HflX_N_sf"/>
</dbReference>
<keyword evidence="3 6" id="KW-0547">Nucleotide-binding</keyword>
<feature type="binding site" evidence="7">
    <location>
        <begin position="340"/>
        <end position="342"/>
    </location>
    <ligand>
        <name>GTP</name>
        <dbReference type="ChEBI" id="CHEBI:37565"/>
    </ligand>
</feature>
<feature type="domain" description="Hflx-type G" evidence="10">
    <location>
        <begin position="196"/>
        <end position="358"/>
    </location>
</feature>
<evidence type="ECO:0000256" key="1">
    <source>
        <dbReference type="ARBA" id="ARBA00022490"/>
    </source>
</evidence>
<keyword evidence="4 8" id="KW-0460">Magnesium</keyword>
<evidence type="ECO:0000256" key="8">
    <source>
        <dbReference type="PIRSR" id="PIRSR006809-2"/>
    </source>
</evidence>
<dbReference type="HAMAP" id="MF_00900">
    <property type="entry name" value="GTPase_HflX"/>
    <property type="match status" value="1"/>
</dbReference>
<feature type="coiled-coil region" evidence="9">
    <location>
        <begin position="155"/>
        <end position="189"/>
    </location>
</feature>
<evidence type="ECO:0000256" key="6">
    <source>
        <dbReference type="HAMAP-Rule" id="MF_00900"/>
    </source>
</evidence>
<dbReference type="CDD" id="cd01878">
    <property type="entry name" value="HflX"/>
    <property type="match status" value="1"/>
</dbReference>
<dbReference type="PANTHER" id="PTHR10229">
    <property type="entry name" value="GTP-BINDING PROTEIN HFLX"/>
    <property type="match status" value="1"/>
</dbReference>
<evidence type="ECO:0000256" key="2">
    <source>
        <dbReference type="ARBA" id="ARBA00022723"/>
    </source>
</evidence>
<comment type="similarity">
    <text evidence="6">Belongs to the TRAFAC class OBG-HflX-like GTPase superfamily. HflX GTPase family.</text>
</comment>
<dbReference type="AlphaFoldDB" id="A0A410P3L7"/>
<comment type="cofactor">
    <cofactor evidence="8">
        <name>Mg(2+)</name>
        <dbReference type="ChEBI" id="CHEBI:18420"/>
    </cofactor>
</comment>
<dbReference type="EMBL" id="CP019384">
    <property type="protein sequence ID" value="QAT16756.1"/>
    <property type="molecule type" value="Genomic_DNA"/>
</dbReference>
<dbReference type="InterPro" id="IPR027417">
    <property type="entry name" value="P-loop_NTPase"/>
</dbReference>
<dbReference type="InterPro" id="IPR030394">
    <property type="entry name" value="G_HFLX_dom"/>
</dbReference>
<dbReference type="PROSITE" id="PS51705">
    <property type="entry name" value="G_HFLX"/>
    <property type="match status" value="1"/>
</dbReference>
<dbReference type="Gene3D" id="3.40.50.300">
    <property type="entry name" value="P-loop containing nucleotide triphosphate hydrolases"/>
    <property type="match status" value="1"/>
</dbReference>
<proteinExistence type="inferred from homology"/>
<dbReference type="FunFam" id="3.40.50.11060:FF:000001">
    <property type="entry name" value="GTPase HflX"/>
    <property type="match status" value="1"/>
</dbReference>
<evidence type="ECO:0000256" key="9">
    <source>
        <dbReference type="SAM" id="Coils"/>
    </source>
</evidence>
<evidence type="ECO:0000256" key="7">
    <source>
        <dbReference type="PIRSR" id="PIRSR006809-1"/>
    </source>
</evidence>
<dbReference type="SUPFAM" id="SSF52540">
    <property type="entry name" value="P-loop containing nucleoside triphosphate hydrolases"/>
    <property type="match status" value="1"/>
</dbReference>
<keyword evidence="5 6" id="KW-0342">GTP-binding</keyword>
<dbReference type="PANTHER" id="PTHR10229:SF0">
    <property type="entry name" value="GTP-BINDING PROTEIN 6-RELATED"/>
    <property type="match status" value="1"/>
</dbReference>
<feature type="binding site" evidence="8">
    <location>
        <position position="229"/>
    </location>
    <ligand>
        <name>Mg(2+)</name>
        <dbReference type="ChEBI" id="CHEBI:18420"/>
    </ligand>
</feature>
<dbReference type="Proteomes" id="UP000287243">
    <property type="component" value="Chromosome"/>
</dbReference>
<feature type="binding site" evidence="7">
    <location>
        <begin position="202"/>
        <end position="209"/>
    </location>
    <ligand>
        <name>GTP</name>
        <dbReference type="ChEBI" id="CHEBI:37565"/>
    </ligand>
</feature>
<dbReference type="InterPro" id="IPR025121">
    <property type="entry name" value="GTPase_HflX_N"/>
</dbReference>
<keyword evidence="9" id="KW-0175">Coiled coil</keyword>
<keyword evidence="1 6" id="KW-0963">Cytoplasm</keyword>
<keyword evidence="2 8" id="KW-0479">Metal-binding</keyword>